<evidence type="ECO:0008006" key="5">
    <source>
        <dbReference type="Google" id="ProtNLM"/>
    </source>
</evidence>
<sequence length="456" mass="48848">MKIKQLSFIILAGSMAIMASCSKKENTQISTPPLQVGQAVSDTAPLTGSIKGTMLSGKTYTISGDVTVNEGDTLLVQKGVKVYMTNNADVIVKGTLLSLGTKEQPNYFTVKDAVKTNDPNVNPDDDDAYKGLWTGINCDVTCKLLVLKWTHIEFGGGVYTTPPVTGTKANDNSFVVLFQNVDGVFVMEDSWVYGGIDDPIRLKGGKFNLMRNTFEKCGKTGGDVMNAKSGSVGNMAYNLIIGSATTGTKASNKGGAPVQCNVNMYNNTYINGGYRRLESGRGGSVNYEEGSRGNAFNNLIVDCRFGFRVVNDPLADTLNLKYGNTYNYNSTLETANEIYPTGYITKPKPSDIPIPSSFLPASYALGDIYDGSSVVAKNDPKFMNYPLPQSNFKKISTVGTYDFHLSASSPCVGKGTTTAFSPLNVVPVDPNYGSSEITPPGKDIGAFQTDGTGNQH</sequence>
<accession>A0ABS1BG08</accession>
<feature type="signal peptide" evidence="2">
    <location>
        <begin position="1"/>
        <end position="19"/>
    </location>
</feature>
<organism evidence="3 4">
    <name type="scientific">Pedobacter segetis</name>
    <dbReference type="NCBI Taxonomy" id="2793069"/>
    <lineage>
        <taxon>Bacteria</taxon>
        <taxon>Pseudomonadati</taxon>
        <taxon>Bacteroidota</taxon>
        <taxon>Sphingobacteriia</taxon>
        <taxon>Sphingobacteriales</taxon>
        <taxon>Sphingobacteriaceae</taxon>
        <taxon>Pedobacter</taxon>
    </lineage>
</organism>
<comment type="caution">
    <text evidence="3">The sequence shown here is derived from an EMBL/GenBank/DDBJ whole genome shotgun (WGS) entry which is preliminary data.</text>
</comment>
<dbReference type="EMBL" id="JAEHFY010000003">
    <property type="protein sequence ID" value="MBK0381802.1"/>
    <property type="molecule type" value="Genomic_DNA"/>
</dbReference>
<reference evidence="3 4" key="1">
    <citation type="submission" date="2020-12" db="EMBL/GenBank/DDBJ databases">
        <title>Bacterial novel species Pedobacter sp. SD-b isolated from soil.</title>
        <authorList>
            <person name="Jung H.-Y."/>
        </authorList>
    </citation>
    <scope>NUCLEOTIDE SEQUENCE [LARGE SCALE GENOMIC DNA]</scope>
    <source>
        <strain evidence="3 4">SD-b</strain>
    </source>
</reference>
<dbReference type="InterPro" id="IPR011050">
    <property type="entry name" value="Pectin_lyase_fold/virulence"/>
</dbReference>
<evidence type="ECO:0000256" key="2">
    <source>
        <dbReference type="SAM" id="SignalP"/>
    </source>
</evidence>
<feature type="chain" id="PRO_5046816106" description="Right handed beta helix region" evidence="2">
    <location>
        <begin position="20"/>
        <end position="456"/>
    </location>
</feature>
<keyword evidence="2" id="KW-0732">Signal</keyword>
<evidence type="ECO:0000313" key="4">
    <source>
        <dbReference type="Proteomes" id="UP000660024"/>
    </source>
</evidence>
<dbReference type="PROSITE" id="PS51257">
    <property type="entry name" value="PROKAR_LIPOPROTEIN"/>
    <property type="match status" value="1"/>
</dbReference>
<feature type="region of interest" description="Disordered" evidence="1">
    <location>
        <begin position="433"/>
        <end position="456"/>
    </location>
</feature>
<dbReference type="RefSeq" id="WP_200584588.1">
    <property type="nucleotide sequence ID" value="NZ_JAEHFY010000003.1"/>
</dbReference>
<protein>
    <recommendedName>
        <fullName evidence="5">Right handed beta helix region</fullName>
    </recommendedName>
</protein>
<proteinExistence type="predicted"/>
<name>A0ABS1BG08_9SPHI</name>
<gene>
    <name evidence="3" type="ORF">I5M32_02415</name>
</gene>
<keyword evidence="4" id="KW-1185">Reference proteome</keyword>
<evidence type="ECO:0000256" key="1">
    <source>
        <dbReference type="SAM" id="MobiDB-lite"/>
    </source>
</evidence>
<evidence type="ECO:0000313" key="3">
    <source>
        <dbReference type="EMBL" id="MBK0381802.1"/>
    </source>
</evidence>
<dbReference type="SUPFAM" id="SSF51126">
    <property type="entry name" value="Pectin lyase-like"/>
    <property type="match status" value="1"/>
</dbReference>
<dbReference type="Proteomes" id="UP000660024">
    <property type="component" value="Unassembled WGS sequence"/>
</dbReference>